<gene>
    <name evidence="2" type="ORF">GCM10023093_13820</name>
</gene>
<accession>A0ABP8NES5</accession>
<dbReference type="EMBL" id="BAABFA010000009">
    <property type="protein sequence ID" value="GAA4464133.1"/>
    <property type="molecule type" value="Genomic_DNA"/>
</dbReference>
<evidence type="ECO:0000313" key="3">
    <source>
        <dbReference type="Proteomes" id="UP001500067"/>
    </source>
</evidence>
<keyword evidence="3" id="KW-1185">Reference proteome</keyword>
<proteinExistence type="predicted"/>
<reference evidence="3" key="1">
    <citation type="journal article" date="2019" name="Int. J. Syst. Evol. Microbiol.">
        <title>The Global Catalogue of Microorganisms (GCM) 10K type strain sequencing project: providing services to taxonomists for standard genome sequencing and annotation.</title>
        <authorList>
            <consortium name="The Broad Institute Genomics Platform"/>
            <consortium name="The Broad Institute Genome Sequencing Center for Infectious Disease"/>
            <person name="Wu L."/>
            <person name="Ma J."/>
        </authorList>
    </citation>
    <scope>NUCLEOTIDE SEQUENCE [LARGE SCALE GENOMIC DNA]</scope>
    <source>
        <strain evidence="3">JCM 32105</strain>
    </source>
</reference>
<feature type="signal peptide" evidence="1">
    <location>
        <begin position="1"/>
        <end position="23"/>
    </location>
</feature>
<organism evidence="2 3">
    <name type="scientific">Nemorincola caseinilytica</name>
    <dbReference type="NCBI Taxonomy" id="2054315"/>
    <lineage>
        <taxon>Bacteria</taxon>
        <taxon>Pseudomonadati</taxon>
        <taxon>Bacteroidota</taxon>
        <taxon>Chitinophagia</taxon>
        <taxon>Chitinophagales</taxon>
        <taxon>Chitinophagaceae</taxon>
        <taxon>Nemorincola</taxon>
    </lineage>
</organism>
<dbReference type="RefSeq" id="WP_345080610.1">
    <property type="nucleotide sequence ID" value="NZ_BAABFA010000009.1"/>
</dbReference>
<keyword evidence="1" id="KW-0732">Signal</keyword>
<sequence length="334" mass="37552">MRKILTKICLPLCLMAQPGITYAKGKVDTIFTRDGVDVYIRKNKGKKLKMIAELRLADLETGVTDPGRLSTGVNADYFLPRYASFTGNIKGTYYSVQQNFAEEKNRSKNVLVPHVGANIGARIHFLDRRGEVWKKVTLGVYDEFNEDGSPHTAIRYLRAKYPCRRILAVRAGLYYNNTPVSADMNGDLLRPSVPGELYTEDGTKFTGHYYTNSYTKGYYVGFNRIRNINIMVSSNVDTFEGKGRHIAFYRELYADVIFGDTRFDPLQVANKEYPIVPNAPGSFRTGALGFRVGGRAMSRRSPGTIGGFYEIGMRPGLYLRGAYACVGFTFCYIK</sequence>
<dbReference type="Proteomes" id="UP001500067">
    <property type="component" value="Unassembled WGS sequence"/>
</dbReference>
<protein>
    <submittedName>
        <fullName evidence="2">Uncharacterized protein</fullName>
    </submittedName>
</protein>
<name>A0ABP8NES5_9BACT</name>
<evidence type="ECO:0000256" key="1">
    <source>
        <dbReference type="SAM" id="SignalP"/>
    </source>
</evidence>
<evidence type="ECO:0000313" key="2">
    <source>
        <dbReference type="EMBL" id="GAA4464133.1"/>
    </source>
</evidence>
<feature type="chain" id="PRO_5046965847" evidence="1">
    <location>
        <begin position="24"/>
        <end position="334"/>
    </location>
</feature>
<comment type="caution">
    <text evidence="2">The sequence shown here is derived from an EMBL/GenBank/DDBJ whole genome shotgun (WGS) entry which is preliminary data.</text>
</comment>